<dbReference type="KEGG" id="avp:AVENP_1551"/>
<evidence type="ECO:0000313" key="2">
    <source>
        <dbReference type="Proteomes" id="UP000503482"/>
    </source>
</evidence>
<protein>
    <recommendedName>
        <fullName evidence="3">Gamma-glutamylcyclotransferase</fullName>
    </recommendedName>
</protein>
<dbReference type="EMBL" id="CP053840">
    <property type="protein sequence ID" value="QKF67103.1"/>
    <property type="molecule type" value="Genomic_DNA"/>
</dbReference>
<sequence>MYLFGFGSLINLTSAQKSFKRVLTQDDLIPVKIKGYERVWNAIESIQFEEKKVNGVFLNIQKNENSILDGVVIEISQEELDILKLREKNYSCITIQSKDTLNKDFKSDLIAFMTTNEKKLAKVGDLNTFIPAKYIQIIKEALKNYDDDFVKGFEKSLKNYPFTLKEGSYIFTDPIQNNVAREGIKKQDESK</sequence>
<dbReference type="Gene3D" id="3.10.490.10">
    <property type="entry name" value="Gamma-glutamyl cyclotransferase-like"/>
    <property type="match status" value="1"/>
</dbReference>
<evidence type="ECO:0008006" key="3">
    <source>
        <dbReference type="Google" id="ProtNLM"/>
    </source>
</evidence>
<gene>
    <name evidence="1" type="ORF">AVENP_1551</name>
</gene>
<dbReference type="AlphaFoldDB" id="A0AAE7E3C4"/>
<organism evidence="1 2">
    <name type="scientific">Arcobacter venerupis</name>
    <dbReference type="NCBI Taxonomy" id="1054033"/>
    <lineage>
        <taxon>Bacteria</taxon>
        <taxon>Pseudomonadati</taxon>
        <taxon>Campylobacterota</taxon>
        <taxon>Epsilonproteobacteria</taxon>
        <taxon>Campylobacterales</taxon>
        <taxon>Arcobacteraceae</taxon>
        <taxon>Arcobacter</taxon>
    </lineage>
</organism>
<accession>A0AAE7E3C4</accession>
<reference evidence="1 2" key="1">
    <citation type="submission" date="2020-05" db="EMBL/GenBank/DDBJ databases">
        <title>Complete genome sequencing of Campylobacter and Arcobacter type strains.</title>
        <authorList>
            <person name="Miller W.G."/>
            <person name="Yee E."/>
        </authorList>
    </citation>
    <scope>NUCLEOTIDE SEQUENCE [LARGE SCALE GENOMIC DNA]</scope>
    <source>
        <strain evidence="1 2">LMG 26156</strain>
    </source>
</reference>
<dbReference type="RefSeq" id="WP_128358467.1">
    <property type="nucleotide sequence ID" value="NZ_CP053840.1"/>
</dbReference>
<name>A0AAE7E3C4_9BACT</name>
<proteinExistence type="predicted"/>
<keyword evidence="2" id="KW-1185">Reference proteome</keyword>
<dbReference type="Proteomes" id="UP000503482">
    <property type="component" value="Chromosome"/>
</dbReference>
<evidence type="ECO:0000313" key="1">
    <source>
        <dbReference type="EMBL" id="QKF67103.1"/>
    </source>
</evidence>